<dbReference type="Gene3D" id="3.40.50.1100">
    <property type="match status" value="2"/>
</dbReference>
<dbReference type="HOGENOM" id="CLU_021802_8_0_9"/>
<comment type="cofactor">
    <cofactor evidence="1">
        <name>pyridoxal 5'-phosphate</name>
        <dbReference type="ChEBI" id="CHEBI:597326"/>
    </cofactor>
</comment>
<dbReference type="Pfam" id="PF00291">
    <property type="entry name" value="PALP"/>
    <property type="match status" value="1"/>
</dbReference>
<dbReference type="InterPro" id="IPR001926">
    <property type="entry name" value="TrpB-like_PALP"/>
</dbReference>
<sequence>MIKNTELCELTEGNRMNESIKAAHLTHDAAPQADLTPYSAEAAARVEAFHRTLPTYEPTPLADLRHLAKSLGLARVAVKDESKRFGLNAFKGLGASYAVARSLAQYLGIPAEEMTYERLRAPEYRERLRGVTLVTATDGNHGRGVAWAAKLFGLFARVFMPMGGSPERLANIRGLGAEASFTTYNYDDTVRYASQMAQEKGWLLVQDTAFDGYTERPQWIMQGYSTLAHEAMEQYGEMPTHIFLQAGVGSLPGAVTGYFAAHYGAERPVITIVEPNRADCIYRTAAANDGKSHIVTGEINSIMAGLSCGEPNPLAWEILRDYADHFVSVPEWVAAKGMRILGNPLDDDLRVVSGESGAVTTGLVAELMQNASLDYLRDAIGLTKDSRILCISTEGDTDRTNYRRVVWDGLYPSF</sequence>
<accession>C4V1G4</accession>
<keyword evidence="5" id="KW-1185">Reference proteome</keyword>
<protein>
    <submittedName>
        <fullName evidence="4">Diaminopropionate ammonia-lyase</fullName>
        <ecNumber evidence="4">4.3.1.15</ecNumber>
    </submittedName>
</protein>
<dbReference type="PANTHER" id="PTHR42937">
    <property type="match status" value="1"/>
</dbReference>
<gene>
    <name evidence="4" type="primary">dpaL</name>
    <name evidence="4" type="ORF">HMPREF0908_0358</name>
</gene>
<name>C4V1G4_9FIRM</name>
<dbReference type="Proteomes" id="UP000005309">
    <property type="component" value="Unassembled WGS sequence"/>
</dbReference>
<evidence type="ECO:0000259" key="3">
    <source>
        <dbReference type="Pfam" id="PF00291"/>
    </source>
</evidence>
<feature type="domain" description="Tryptophan synthase beta chain-like PALP" evidence="3">
    <location>
        <begin position="54"/>
        <end position="360"/>
    </location>
</feature>
<dbReference type="InterPro" id="IPR036052">
    <property type="entry name" value="TrpB-like_PALP_sf"/>
</dbReference>
<dbReference type="NCBIfam" id="TIGR01747">
    <property type="entry name" value="diampropi_NH3ly"/>
    <property type="match status" value="1"/>
</dbReference>
<dbReference type="AlphaFoldDB" id="C4V1G4"/>
<evidence type="ECO:0000256" key="2">
    <source>
        <dbReference type="ARBA" id="ARBA00022898"/>
    </source>
</evidence>
<keyword evidence="4" id="KW-0456">Lyase</keyword>
<dbReference type="GO" id="GO:0008838">
    <property type="term" value="F:diaminopropionate ammonia-lyase activity"/>
    <property type="evidence" value="ECO:0007669"/>
    <property type="project" value="UniProtKB-EC"/>
</dbReference>
<dbReference type="InterPro" id="IPR019871">
    <property type="entry name" value="DiNH2propionate_NH3-lyase_sub"/>
</dbReference>
<dbReference type="PANTHER" id="PTHR42937:SF1">
    <property type="entry name" value="DIAMINOPROPIONATE AMMONIA-LYASE"/>
    <property type="match status" value="1"/>
</dbReference>
<dbReference type="EMBL" id="ACLA01000005">
    <property type="protein sequence ID" value="EEQ49290.1"/>
    <property type="molecule type" value="Genomic_DNA"/>
</dbReference>
<comment type="caution">
    <text evidence="4">The sequence shown here is derived from an EMBL/GenBank/DDBJ whole genome shotgun (WGS) entry which is preliminary data.</text>
</comment>
<organism evidence="4 5">
    <name type="scientific">Selenomonas flueggei ATCC 43531</name>
    <dbReference type="NCBI Taxonomy" id="638302"/>
    <lineage>
        <taxon>Bacteria</taxon>
        <taxon>Bacillati</taxon>
        <taxon>Bacillota</taxon>
        <taxon>Negativicutes</taxon>
        <taxon>Selenomonadales</taxon>
        <taxon>Selenomonadaceae</taxon>
        <taxon>Selenomonas</taxon>
    </lineage>
</organism>
<evidence type="ECO:0000313" key="4">
    <source>
        <dbReference type="EMBL" id="EEQ49290.1"/>
    </source>
</evidence>
<keyword evidence="2" id="KW-0663">Pyridoxal phosphate</keyword>
<reference evidence="4 5" key="1">
    <citation type="submission" date="2009-04" db="EMBL/GenBank/DDBJ databases">
        <authorList>
            <person name="Qin X."/>
            <person name="Bachman B."/>
            <person name="Battles P."/>
            <person name="Bell A."/>
            <person name="Bess C."/>
            <person name="Bickham C."/>
            <person name="Chaboub L."/>
            <person name="Chen D."/>
            <person name="Coyle M."/>
            <person name="Deiros D.R."/>
            <person name="Dinh H."/>
            <person name="Forbes L."/>
            <person name="Fowler G."/>
            <person name="Francisco L."/>
            <person name="Fu Q."/>
            <person name="Gubbala S."/>
            <person name="Hale W."/>
            <person name="Han Y."/>
            <person name="Hemphill L."/>
            <person name="Highlander S.K."/>
            <person name="Hirani K."/>
            <person name="Hogues M."/>
            <person name="Jackson L."/>
            <person name="Jakkamsetti A."/>
            <person name="Javaid M."/>
            <person name="Jiang H."/>
            <person name="Korchina V."/>
            <person name="Kovar C."/>
            <person name="Lara F."/>
            <person name="Lee S."/>
            <person name="Mata R."/>
            <person name="Mathew T."/>
            <person name="Moen C."/>
            <person name="Morales K."/>
            <person name="Munidasa M."/>
            <person name="Nazareth L."/>
            <person name="Ngo R."/>
            <person name="Nguyen L."/>
            <person name="Okwuonu G."/>
            <person name="Ongeri F."/>
            <person name="Patil S."/>
            <person name="Petrosino J."/>
            <person name="Pham C."/>
            <person name="Pham P."/>
            <person name="Pu L.-L."/>
            <person name="Puazo M."/>
            <person name="Raj R."/>
            <person name="Reid J."/>
            <person name="Rouhana J."/>
            <person name="Saada N."/>
            <person name="Shang Y."/>
            <person name="Simmons D."/>
            <person name="Thornton R."/>
            <person name="Warren J."/>
            <person name="Weissenberger G."/>
            <person name="Zhang J."/>
            <person name="Zhang L."/>
            <person name="Zhou C."/>
            <person name="Zhu D."/>
            <person name="Muzny D."/>
            <person name="Worley K."/>
            <person name="Gibbs R."/>
        </authorList>
    </citation>
    <scope>NUCLEOTIDE SEQUENCE [LARGE SCALE GENOMIC DNA]</scope>
    <source>
        <strain evidence="4 5">ATCC 43531</strain>
    </source>
</reference>
<dbReference type="eggNOG" id="COG1171">
    <property type="taxonomic scope" value="Bacteria"/>
</dbReference>
<dbReference type="NCBIfam" id="NF006058">
    <property type="entry name" value="PRK08206.1"/>
    <property type="match status" value="1"/>
</dbReference>
<dbReference type="GO" id="GO:1901605">
    <property type="term" value="P:alpha-amino acid metabolic process"/>
    <property type="evidence" value="ECO:0007669"/>
    <property type="project" value="UniProtKB-ARBA"/>
</dbReference>
<dbReference type="EC" id="4.3.1.15" evidence="4"/>
<proteinExistence type="predicted"/>
<dbReference type="NCBIfam" id="TIGR03528">
    <property type="entry name" value="2_3_DAP_am_ly"/>
    <property type="match status" value="1"/>
</dbReference>
<dbReference type="SUPFAM" id="SSF53686">
    <property type="entry name" value="Tryptophan synthase beta subunit-like PLP-dependent enzymes"/>
    <property type="match status" value="1"/>
</dbReference>
<dbReference type="STRING" id="638302.HMPREF0908_0358"/>
<evidence type="ECO:0000256" key="1">
    <source>
        <dbReference type="ARBA" id="ARBA00001933"/>
    </source>
</evidence>
<dbReference type="GO" id="GO:0030170">
    <property type="term" value="F:pyridoxal phosphate binding"/>
    <property type="evidence" value="ECO:0007669"/>
    <property type="project" value="InterPro"/>
</dbReference>
<evidence type="ECO:0000313" key="5">
    <source>
        <dbReference type="Proteomes" id="UP000005309"/>
    </source>
</evidence>
<dbReference type="InterPro" id="IPR010081">
    <property type="entry name" value="DiNH2opropionate_NH3_lyase"/>
</dbReference>